<evidence type="ECO:0000256" key="17">
    <source>
        <dbReference type="PROSITE-ProRule" id="PRU00076"/>
    </source>
</evidence>
<feature type="region of interest" description="Disordered" evidence="18">
    <location>
        <begin position="343"/>
        <end position="435"/>
    </location>
</feature>
<evidence type="ECO:0000256" key="12">
    <source>
        <dbReference type="ARBA" id="ARBA00022989"/>
    </source>
</evidence>
<evidence type="ECO:0000256" key="11">
    <source>
        <dbReference type="ARBA" id="ARBA00022837"/>
    </source>
</evidence>
<comment type="similarity">
    <text evidence="3">Belongs to the fibulin family.</text>
</comment>
<dbReference type="InterPro" id="IPR049883">
    <property type="entry name" value="NOTCH1_EGF-like"/>
</dbReference>
<dbReference type="SMART" id="SM00181">
    <property type="entry name" value="EGF"/>
    <property type="match status" value="4"/>
</dbReference>
<dbReference type="EMBL" id="MU825421">
    <property type="protein sequence ID" value="KAJ7390034.1"/>
    <property type="molecule type" value="Genomic_DNA"/>
</dbReference>
<dbReference type="SUPFAM" id="SSF57184">
    <property type="entry name" value="Growth factor receptor domain"/>
    <property type="match status" value="1"/>
</dbReference>
<protein>
    <submittedName>
        <fullName evidence="22">Uncharacterized protein</fullName>
    </submittedName>
</protein>
<evidence type="ECO:0000313" key="23">
    <source>
        <dbReference type="Proteomes" id="UP001163046"/>
    </source>
</evidence>
<keyword evidence="12 19" id="KW-1133">Transmembrane helix</keyword>
<evidence type="ECO:0000256" key="4">
    <source>
        <dbReference type="ARBA" id="ARBA00022525"/>
    </source>
</evidence>
<keyword evidence="16" id="KW-0325">Glycoprotein</keyword>
<keyword evidence="10" id="KW-0677">Repeat</keyword>
<name>A0A9W9ZZH1_9CNID</name>
<keyword evidence="13 19" id="KW-0472">Membrane</keyword>
<keyword evidence="11" id="KW-0106">Calcium</keyword>
<evidence type="ECO:0000256" key="19">
    <source>
        <dbReference type="SAM" id="Phobius"/>
    </source>
</evidence>
<keyword evidence="5" id="KW-0272">Extracellular matrix</keyword>
<dbReference type="InterPro" id="IPR000742">
    <property type="entry name" value="EGF"/>
</dbReference>
<feature type="domain" description="SEA" evidence="20">
    <location>
        <begin position="137"/>
        <end position="254"/>
    </location>
</feature>
<sequence>MKTCTDINECMTGSHGCSHKCSNNDGSFTCTCHAGYALAADKKTCQDVNECDTPVLNNCSQVCENNNGSFQCSCDDGFSLAPDNTSCTANAKMLSYFRYNECGSVSPCSAGVCDNIPGSFQCTCPVGTSYSGGKCTKTRTFAVSLTLARVNGKVVVWDVLLLKQDSAKFGVLARRVETQLNVFYRGTSNFSSSYVGCRVRNFRQGSVVADVDLNFNENATDVTPNTLNSELPQSGQIGNMTYDPQTAAISDFNECNDQSTHNCDRHAICINKPGTFECKCQDGYQGNGLTCDSAPEPADPEDDNKKERLAIIFGVLGGILALLILILLCFACRRKRYKAAFAGEDSNSPHNLTARSARSDVYFPEGGKDKEERTGSYEINPGPIYENPAPESRASGDYDYPDPFPGGTRQTAVYDNPGLQRESGPVKASHSDSAL</sequence>
<feature type="compositionally biased region" description="Basic and acidic residues" evidence="18">
    <location>
        <begin position="366"/>
        <end position="375"/>
    </location>
</feature>
<evidence type="ECO:0000256" key="7">
    <source>
        <dbReference type="ARBA" id="ARBA00022583"/>
    </source>
</evidence>
<dbReference type="PROSITE" id="PS00010">
    <property type="entry name" value="ASX_HYDROXYL"/>
    <property type="match status" value="3"/>
</dbReference>
<dbReference type="SMART" id="SM00179">
    <property type="entry name" value="EGF_CA"/>
    <property type="match status" value="4"/>
</dbReference>
<keyword evidence="4" id="KW-0964">Secreted</keyword>
<evidence type="ECO:0000259" key="20">
    <source>
        <dbReference type="PROSITE" id="PS50024"/>
    </source>
</evidence>
<evidence type="ECO:0000256" key="9">
    <source>
        <dbReference type="ARBA" id="ARBA00022729"/>
    </source>
</evidence>
<keyword evidence="6 17" id="KW-0245">EGF-like domain</keyword>
<feature type="compositionally biased region" description="Polar residues" evidence="18">
    <location>
        <begin position="345"/>
        <end position="356"/>
    </location>
</feature>
<dbReference type="PROSITE" id="PS50024">
    <property type="entry name" value="SEA"/>
    <property type="match status" value="1"/>
</dbReference>
<dbReference type="GO" id="GO:0006897">
    <property type="term" value="P:endocytosis"/>
    <property type="evidence" value="ECO:0007669"/>
    <property type="project" value="UniProtKB-KW"/>
</dbReference>
<dbReference type="InterPro" id="IPR018097">
    <property type="entry name" value="EGF_Ca-bd_CS"/>
</dbReference>
<gene>
    <name evidence="22" type="ORF">OS493_027559</name>
</gene>
<evidence type="ECO:0000256" key="2">
    <source>
        <dbReference type="ARBA" id="ARBA00004498"/>
    </source>
</evidence>
<dbReference type="Gene3D" id="2.10.25.10">
    <property type="entry name" value="Laminin"/>
    <property type="match status" value="4"/>
</dbReference>
<dbReference type="Gene3D" id="3.30.70.960">
    <property type="entry name" value="SEA domain"/>
    <property type="match status" value="1"/>
</dbReference>
<comment type="caution">
    <text evidence="22">The sequence shown here is derived from an EMBL/GenBank/DDBJ whole genome shotgun (WGS) entry which is preliminary data.</text>
</comment>
<dbReference type="Pfam" id="PF12947">
    <property type="entry name" value="EGF_3"/>
    <property type="match status" value="1"/>
</dbReference>
<feature type="domain" description="EGF-like" evidence="21">
    <location>
        <begin position="98"/>
        <end position="136"/>
    </location>
</feature>
<evidence type="ECO:0000256" key="5">
    <source>
        <dbReference type="ARBA" id="ARBA00022530"/>
    </source>
</evidence>
<keyword evidence="9" id="KW-0732">Signal</keyword>
<dbReference type="PROSITE" id="PS01187">
    <property type="entry name" value="EGF_CA"/>
    <property type="match status" value="2"/>
</dbReference>
<feature type="transmembrane region" description="Helical" evidence="19">
    <location>
        <begin position="309"/>
        <end position="331"/>
    </location>
</feature>
<dbReference type="Pfam" id="PF01390">
    <property type="entry name" value="SEA"/>
    <property type="match status" value="1"/>
</dbReference>
<dbReference type="SMART" id="SM00200">
    <property type="entry name" value="SEA"/>
    <property type="match status" value="1"/>
</dbReference>
<keyword evidence="15" id="KW-0675">Receptor</keyword>
<dbReference type="InterPro" id="IPR026823">
    <property type="entry name" value="cEGF"/>
</dbReference>
<dbReference type="FunFam" id="2.10.25.10:FF:000009">
    <property type="entry name" value="Low-density lipoprotein receptor isoform 1"/>
    <property type="match status" value="1"/>
</dbReference>
<proteinExistence type="inferred from homology"/>
<evidence type="ECO:0000256" key="3">
    <source>
        <dbReference type="ARBA" id="ARBA00006127"/>
    </source>
</evidence>
<keyword evidence="14" id="KW-1015">Disulfide bond</keyword>
<evidence type="ECO:0000256" key="15">
    <source>
        <dbReference type="ARBA" id="ARBA00023170"/>
    </source>
</evidence>
<dbReference type="InterPro" id="IPR036364">
    <property type="entry name" value="SEA_dom_sf"/>
</dbReference>
<dbReference type="GO" id="GO:0071944">
    <property type="term" value="C:cell periphery"/>
    <property type="evidence" value="ECO:0007669"/>
    <property type="project" value="UniProtKB-ARBA"/>
</dbReference>
<dbReference type="PANTHER" id="PTHR24050">
    <property type="entry name" value="PA14 DOMAIN-CONTAINING PROTEIN"/>
    <property type="match status" value="1"/>
</dbReference>
<evidence type="ECO:0000313" key="22">
    <source>
        <dbReference type="EMBL" id="KAJ7390034.1"/>
    </source>
</evidence>
<dbReference type="SUPFAM" id="SSF82671">
    <property type="entry name" value="SEA domain"/>
    <property type="match status" value="1"/>
</dbReference>
<dbReference type="PROSITE" id="PS01186">
    <property type="entry name" value="EGF_2"/>
    <property type="match status" value="3"/>
</dbReference>
<dbReference type="OrthoDB" id="6022609at2759"/>
<reference evidence="22" key="1">
    <citation type="submission" date="2023-01" db="EMBL/GenBank/DDBJ databases">
        <title>Genome assembly of the deep-sea coral Lophelia pertusa.</title>
        <authorList>
            <person name="Herrera S."/>
            <person name="Cordes E."/>
        </authorList>
    </citation>
    <scope>NUCLEOTIDE SEQUENCE</scope>
    <source>
        <strain evidence="22">USNM1676648</strain>
        <tissue evidence="22">Polyp</tissue>
    </source>
</reference>
<evidence type="ECO:0000256" key="16">
    <source>
        <dbReference type="ARBA" id="ARBA00023180"/>
    </source>
</evidence>
<dbReference type="GO" id="GO:0005509">
    <property type="term" value="F:calcium ion binding"/>
    <property type="evidence" value="ECO:0007669"/>
    <property type="project" value="InterPro"/>
</dbReference>
<evidence type="ECO:0000256" key="8">
    <source>
        <dbReference type="ARBA" id="ARBA00022692"/>
    </source>
</evidence>
<accession>A0A9W9ZZH1</accession>
<feature type="domain" description="EGF-like" evidence="21">
    <location>
        <begin position="251"/>
        <end position="292"/>
    </location>
</feature>
<dbReference type="Pfam" id="PF12662">
    <property type="entry name" value="cEGF"/>
    <property type="match status" value="1"/>
</dbReference>
<dbReference type="SUPFAM" id="SSF57196">
    <property type="entry name" value="EGF/Laminin"/>
    <property type="match status" value="1"/>
</dbReference>
<dbReference type="AlphaFoldDB" id="A0A9W9ZZH1"/>
<dbReference type="CDD" id="cd00054">
    <property type="entry name" value="EGF_CA"/>
    <property type="match status" value="2"/>
</dbReference>
<dbReference type="InterPro" id="IPR001881">
    <property type="entry name" value="EGF-like_Ca-bd_dom"/>
</dbReference>
<comment type="caution">
    <text evidence="17">Lacks conserved residue(s) required for the propagation of feature annotation.</text>
</comment>
<evidence type="ECO:0000256" key="10">
    <source>
        <dbReference type="ARBA" id="ARBA00022737"/>
    </source>
</evidence>
<feature type="domain" description="EGF-like" evidence="21">
    <location>
        <begin position="6"/>
        <end position="46"/>
    </location>
</feature>
<dbReference type="InterPro" id="IPR000082">
    <property type="entry name" value="SEA_dom"/>
</dbReference>
<evidence type="ECO:0000256" key="13">
    <source>
        <dbReference type="ARBA" id="ARBA00023136"/>
    </source>
</evidence>
<evidence type="ECO:0000259" key="21">
    <source>
        <dbReference type="PROSITE" id="PS50026"/>
    </source>
</evidence>
<dbReference type="PANTHER" id="PTHR24050:SF28">
    <property type="entry name" value="UROMODULIN-LIKE"/>
    <property type="match status" value="1"/>
</dbReference>
<comment type="subcellular location">
    <subcellularLocation>
        <location evidence="1">Membrane</location>
        <topology evidence="1">Single-pass type I membrane protein</topology>
    </subcellularLocation>
    <subcellularLocation>
        <location evidence="2">Secreted</location>
        <location evidence="2">Extracellular space</location>
        <location evidence="2">Extracellular matrix</location>
    </subcellularLocation>
</comment>
<keyword evidence="8 19" id="KW-0812">Transmembrane</keyword>
<evidence type="ECO:0000256" key="14">
    <source>
        <dbReference type="ARBA" id="ARBA00023157"/>
    </source>
</evidence>
<dbReference type="Proteomes" id="UP001163046">
    <property type="component" value="Unassembled WGS sequence"/>
</dbReference>
<evidence type="ECO:0000256" key="18">
    <source>
        <dbReference type="SAM" id="MobiDB-lite"/>
    </source>
</evidence>
<dbReference type="PROSITE" id="PS50026">
    <property type="entry name" value="EGF_3"/>
    <property type="match status" value="3"/>
</dbReference>
<organism evidence="22 23">
    <name type="scientific">Desmophyllum pertusum</name>
    <dbReference type="NCBI Taxonomy" id="174260"/>
    <lineage>
        <taxon>Eukaryota</taxon>
        <taxon>Metazoa</taxon>
        <taxon>Cnidaria</taxon>
        <taxon>Anthozoa</taxon>
        <taxon>Hexacorallia</taxon>
        <taxon>Scleractinia</taxon>
        <taxon>Caryophylliina</taxon>
        <taxon>Caryophylliidae</taxon>
        <taxon>Desmophyllum</taxon>
    </lineage>
</organism>
<evidence type="ECO:0000256" key="1">
    <source>
        <dbReference type="ARBA" id="ARBA00004479"/>
    </source>
</evidence>
<keyword evidence="23" id="KW-1185">Reference proteome</keyword>
<dbReference type="Pfam" id="PF07645">
    <property type="entry name" value="EGF_CA"/>
    <property type="match status" value="1"/>
</dbReference>
<dbReference type="InterPro" id="IPR009030">
    <property type="entry name" value="Growth_fac_rcpt_cys_sf"/>
</dbReference>
<dbReference type="FunFam" id="2.10.25.10:FF:000038">
    <property type="entry name" value="Fibrillin 2"/>
    <property type="match status" value="1"/>
</dbReference>
<keyword evidence="7" id="KW-0254">Endocytosis</keyword>
<dbReference type="InterPro" id="IPR000152">
    <property type="entry name" value="EGF-type_Asp/Asn_hydroxyl_site"/>
</dbReference>
<dbReference type="GO" id="GO:0016020">
    <property type="term" value="C:membrane"/>
    <property type="evidence" value="ECO:0007669"/>
    <property type="project" value="UniProtKB-SubCell"/>
</dbReference>
<dbReference type="InterPro" id="IPR052235">
    <property type="entry name" value="Nephronectin_domain"/>
</dbReference>
<dbReference type="InterPro" id="IPR024731">
    <property type="entry name" value="NELL2-like_EGF"/>
</dbReference>
<dbReference type="FunFam" id="2.10.25.10:FF:000010">
    <property type="entry name" value="Pro-epidermal growth factor"/>
    <property type="match status" value="1"/>
</dbReference>
<evidence type="ECO:0000256" key="6">
    <source>
        <dbReference type="ARBA" id="ARBA00022536"/>
    </source>
</evidence>